<feature type="domain" description="Nitrite/sulphite reductase 4Fe-4S" evidence="17">
    <location>
        <begin position="482"/>
        <end position="614"/>
    </location>
</feature>
<dbReference type="AlphaFoldDB" id="E1ZHP6"/>
<dbReference type="EMBL" id="GL433847">
    <property type="protein sequence ID" value="EFN54641.1"/>
    <property type="molecule type" value="Genomic_DNA"/>
</dbReference>
<dbReference type="Pfam" id="PF01077">
    <property type="entry name" value="NIR_SIR"/>
    <property type="match status" value="2"/>
</dbReference>
<evidence type="ECO:0000256" key="9">
    <source>
        <dbReference type="ARBA" id="ARBA00022617"/>
    </source>
</evidence>
<dbReference type="GO" id="GO:0042644">
    <property type="term" value="C:chloroplast nucleoid"/>
    <property type="evidence" value="ECO:0007669"/>
    <property type="project" value="UniProtKB-SubCell"/>
</dbReference>
<dbReference type="NCBIfam" id="TIGR02042">
    <property type="entry name" value="sir"/>
    <property type="match status" value="1"/>
</dbReference>
<dbReference type="GO" id="GO:0016002">
    <property type="term" value="F:sulfite reductase activity"/>
    <property type="evidence" value="ECO:0007669"/>
    <property type="project" value="TreeGrafter"/>
</dbReference>
<keyword evidence="14" id="KW-0411">Iron-sulfur</keyword>
<feature type="domain" description="Nitrite/Sulfite reductase ferredoxin-like" evidence="18">
    <location>
        <begin position="402"/>
        <end position="465"/>
    </location>
</feature>
<keyword evidence="12" id="KW-0560">Oxidoreductase</keyword>
<evidence type="ECO:0000259" key="17">
    <source>
        <dbReference type="Pfam" id="PF01077"/>
    </source>
</evidence>
<dbReference type="Pfam" id="PF03460">
    <property type="entry name" value="NIR_SIR_ferr"/>
    <property type="match status" value="2"/>
</dbReference>
<dbReference type="FunFam" id="3.30.413.10:FF:000014">
    <property type="entry name" value="Sulfite reductase [ferredoxin], chloroplastic"/>
    <property type="match status" value="1"/>
</dbReference>
<evidence type="ECO:0000256" key="7">
    <source>
        <dbReference type="ARBA" id="ARBA00012353"/>
    </source>
</evidence>
<evidence type="ECO:0000256" key="2">
    <source>
        <dbReference type="ARBA" id="ARBA00001966"/>
    </source>
</evidence>
<dbReference type="GO" id="GO:0051539">
    <property type="term" value="F:4 iron, 4 sulfur cluster binding"/>
    <property type="evidence" value="ECO:0007669"/>
    <property type="project" value="UniProtKB-KW"/>
</dbReference>
<dbReference type="GO" id="GO:0050311">
    <property type="term" value="F:sulfite reductase (ferredoxin) activity"/>
    <property type="evidence" value="ECO:0007669"/>
    <property type="project" value="UniProtKB-EC"/>
</dbReference>
<evidence type="ECO:0000256" key="12">
    <source>
        <dbReference type="ARBA" id="ARBA00023002"/>
    </source>
</evidence>
<dbReference type="InterPro" id="IPR045854">
    <property type="entry name" value="NO2/SO3_Rdtase_4Fe4S_sf"/>
</dbReference>
<dbReference type="STRING" id="554065.E1ZHP6"/>
<feature type="domain" description="Nitrite/Sulfite reductase ferredoxin-like" evidence="18">
    <location>
        <begin position="107"/>
        <end position="163"/>
    </location>
</feature>
<feature type="domain" description="Nitrite/sulphite reductase 4Fe-4S" evidence="17">
    <location>
        <begin position="207"/>
        <end position="382"/>
    </location>
</feature>
<dbReference type="eggNOG" id="KOG0560">
    <property type="taxonomic scope" value="Eukaryota"/>
</dbReference>
<evidence type="ECO:0000313" key="20">
    <source>
        <dbReference type="Proteomes" id="UP000008141"/>
    </source>
</evidence>
<comment type="similarity">
    <text evidence="6">Belongs to the nitrite and sulfite reductase 4Fe-4S domain family.</text>
</comment>
<dbReference type="Proteomes" id="UP000008141">
    <property type="component" value="Unassembled WGS sequence"/>
</dbReference>
<dbReference type="KEGG" id="cvr:CHLNCDRAFT_35907"/>
<proteinExistence type="inferred from homology"/>
<evidence type="ECO:0000256" key="15">
    <source>
        <dbReference type="ARBA" id="ARBA00046513"/>
    </source>
</evidence>
<protein>
    <recommendedName>
        <fullName evidence="7">assimilatory sulfite reductase (ferredoxin)</fullName>
        <ecNumber evidence="7">1.8.7.1</ecNumber>
    </recommendedName>
</protein>
<evidence type="ECO:0000256" key="5">
    <source>
        <dbReference type="ARBA" id="ARBA00004595"/>
    </source>
</evidence>
<sequence length="670" mass="73745">MQAASSFLGCTSGLAARQPCQPSSSTRGGLTVTCVATPSRPPASNKAKRSKVEIIKEKSDFLRHPLMQELVTDAPSIAEDAVQLMKFHGSYMQDNREQRTFGAGKSYQFMMRTRQPSGLVTNQLYLVMDELADLYGNGSLRLTTRQTFQLHGVLKQNLKTVFSTVIKNMGSTLGACGDVNRNVMAPPAPYKSRPEYQYAEQYANDVADLLAPQSGAYYDVWLDGEKFFAHTMENPKVTADRAFNGFGTNFDGNPEPIYGQLFLPRKFKVAVTVPGDNSVDLFTNDLGLVVITNDKGELEGFNVVAGGGMGRSHGKATTFPRLADPLGFVPVDDVFHVVKAIVAVQRDYGRRDDRKQARLKYLISEWGVEKFRSVVEQYYGKKLQPFRPLPSWEFKDYLGWMEQGDGKLAYGIYVQNGRVKGEPKKALRNVIERYELPVTITPNQNLILRDINPSWKDDILSTLKAGGVKDILDWDKIEALSMACPALPLCGLAIGEAERTLPEINARIRALMDGLGFDKSEKFVVRATGCPNGCARPYMAELGFVGDGPNSYQVWLGGSLNATRLAEPFAERVKAKDFETFLEPIFAMFKAQRRGGEETLGDFVARVGFDAVREYQAGYIAPSAADKLPKAAVQVGIAEDVYAALEAAAEKQGTTAAALATEAIRKHLGL</sequence>
<comment type="function">
    <text evidence="4">Essential protein with sulfite reductase activity required in assimilatory sulfate reduction pathway during both primary and secondary metabolism and thus involved in development and growth.</text>
</comment>
<reference evidence="19 20" key="1">
    <citation type="journal article" date="2010" name="Plant Cell">
        <title>The Chlorella variabilis NC64A genome reveals adaptation to photosymbiosis, coevolution with viruses, and cryptic sex.</title>
        <authorList>
            <person name="Blanc G."/>
            <person name="Duncan G."/>
            <person name="Agarkova I."/>
            <person name="Borodovsky M."/>
            <person name="Gurnon J."/>
            <person name="Kuo A."/>
            <person name="Lindquist E."/>
            <person name="Lucas S."/>
            <person name="Pangilinan J."/>
            <person name="Polle J."/>
            <person name="Salamov A."/>
            <person name="Terry A."/>
            <person name="Yamada T."/>
            <person name="Dunigan D.D."/>
            <person name="Grigoriev I.V."/>
            <person name="Claverie J.M."/>
            <person name="Van Etten J.L."/>
        </authorList>
    </citation>
    <scope>NUCLEOTIDE SEQUENCE [LARGE SCALE GENOMIC DNA]</scope>
    <source>
        <strain evidence="19 20">NC64A</strain>
    </source>
</reference>
<dbReference type="GO" id="GO:0009337">
    <property type="term" value="C:sulfite reductase complex (NADPH)"/>
    <property type="evidence" value="ECO:0007669"/>
    <property type="project" value="TreeGrafter"/>
</dbReference>
<comment type="subcellular location">
    <subcellularLocation>
        <location evidence="5">Plastid</location>
        <location evidence="5">Chloroplast stroma</location>
        <location evidence="5">Chloroplast nucleoid</location>
    </subcellularLocation>
</comment>
<evidence type="ECO:0000256" key="1">
    <source>
        <dbReference type="ARBA" id="ARBA00001929"/>
    </source>
</evidence>
<dbReference type="PROSITE" id="PS00365">
    <property type="entry name" value="NIR_SIR"/>
    <property type="match status" value="1"/>
</dbReference>
<keyword evidence="8" id="KW-0004">4Fe-4S</keyword>
<evidence type="ECO:0000256" key="10">
    <source>
        <dbReference type="ARBA" id="ARBA00022723"/>
    </source>
</evidence>
<evidence type="ECO:0000256" key="6">
    <source>
        <dbReference type="ARBA" id="ARBA00010429"/>
    </source>
</evidence>
<evidence type="ECO:0000259" key="18">
    <source>
        <dbReference type="Pfam" id="PF03460"/>
    </source>
</evidence>
<dbReference type="InterPro" id="IPR005117">
    <property type="entry name" value="NiRdtase/SiRdtase_haem-b_fer"/>
</dbReference>
<dbReference type="FunFam" id="3.30.413.10:FF:000008">
    <property type="entry name" value="Sulfite reductase [ferredoxin], chloroplastic"/>
    <property type="match status" value="1"/>
</dbReference>
<dbReference type="EC" id="1.8.7.1" evidence="7"/>
<dbReference type="InterPro" id="IPR011787">
    <property type="entry name" value="SiR_ferredoxin-dep"/>
</dbReference>
<dbReference type="GeneID" id="17354038"/>
<comment type="catalytic activity">
    <reaction evidence="16">
        <text>hydrogen sulfide + 6 oxidized [2Fe-2S]-[ferredoxin] + 3 H2O = sulfite + 6 reduced [2Fe-2S]-[ferredoxin] + 7 H(+)</text>
        <dbReference type="Rhea" id="RHEA:23132"/>
        <dbReference type="Rhea" id="RHEA-COMP:10000"/>
        <dbReference type="Rhea" id="RHEA-COMP:10001"/>
        <dbReference type="ChEBI" id="CHEBI:15377"/>
        <dbReference type="ChEBI" id="CHEBI:15378"/>
        <dbReference type="ChEBI" id="CHEBI:17359"/>
        <dbReference type="ChEBI" id="CHEBI:29919"/>
        <dbReference type="ChEBI" id="CHEBI:33737"/>
        <dbReference type="ChEBI" id="CHEBI:33738"/>
        <dbReference type="EC" id="1.8.7.1"/>
    </reaction>
</comment>
<organism evidence="20">
    <name type="scientific">Chlorella variabilis</name>
    <name type="common">Green alga</name>
    <dbReference type="NCBI Taxonomy" id="554065"/>
    <lineage>
        <taxon>Eukaryota</taxon>
        <taxon>Viridiplantae</taxon>
        <taxon>Chlorophyta</taxon>
        <taxon>core chlorophytes</taxon>
        <taxon>Trebouxiophyceae</taxon>
        <taxon>Chlorellales</taxon>
        <taxon>Chlorellaceae</taxon>
        <taxon>Chlorella clade</taxon>
        <taxon>Chlorella</taxon>
    </lineage>
</organism>
<dbReference type="NCBIfam" id="NF010029">
    <property type="entry name" value="PRK13504.1"/>
    <property type="match status" value="1"/>
</dbReference>
<dbReference type="GO" id="GO:0046872">
    <property type="term" value="F:metal ion binding"/>
    <property type="evidence" value="ECO:0007669"/>
    <property type="project" value="UniProtKB-KW"/>
</dbReference>
<keyword evidence="10" id="KW-0479">Metal-binding</keyword>
<comment type="function">
    <text evidence="3">DNA-binding protein that binds to both double-stranded and single-stranded DNA without significant sequence specificity to reversibly repress the transcriptional activity of chloroplast nucleoids by promoting DNA compaction and possibly regulate DNA replication.</text>
</comment>
<dbReference type="InterPro" id="IPR006066">
    <property type="entry name" value="NO2/SO3_Rdtase_FeS/sirohaem_BS"/>
</dbReference>
<keyword evidence="20" id="KW-1185">Reference proteome</keyword>
<dbReference type="InterPro" id="IPR006067">
    <property type="entry name" value="NO2/SO3_Rdtase_4Fe4S_dom"/>
</dbReference>
<dbReference type="SUPFAM" id="SSF56014">
    <property type="entry name" value="Nitrite and sulphite reductase 4Fe-4S domain-like"/>
    <property type="match status" value="2"/>
</dbReference>
<keyword evidence="9" id="KW-0349">Heme</keyword>
<evidence type="ECO:0000256" key="8">
    <source>
        <dbReference type="ARBA" id="ARBA00022485"/>
    </source>
</evidence>
<dbReference type="OrthoDB" id="1688044at2759"/>
<evidence type="ECO:0000256" key="3">
    <source>
        <dbReference type="ARBA" id="ARBA00002010"/>
    </source>
</evidence>
<dbReference type="PANTHER" id="PTHR11493:SF47">
    <property type="entry name" value="SULFITE REDUCTASE [NADPH] SUBUNIT BETA"/>
    <property type="match status" value="1"/>
</dbReference>
<evidence type="ECO:0000256" key="14">
    <source>
        <dbReference type="ARBA" id="ARBA00023014"/>
    </source>
</evidence>
<evidence type="ECO:0000313" key="19">
    <source>
        <dbReference type="EMBL" id="EFN54641.1"/>
    </source>
</evidence>
<dbReference type="RefSeq" id="XP_005846743.1">
    <property type="nucleotide sequence ID" value="XM_005846681.1"/>
</dbReference>
<dbReference type="InterPro" id="IPR045169">
    <property type="entry name" value="NO2/SO3_Rdtase_4Fe4S_prot"/>
</dbReference>
<dbReference type="GO" id="GO:0020037">
    <property type="term" value="F:heme binding"/>
    <property type="evidence" value="ECO:0007669"/>
    <property type="project" value="InterPro"/>
</dbReference>
<gene>
    <name evidence="19" type="ORF">CHLNCDRAFT_35907</name>
</gene>
<dbReference type="OMA" id="WQMMLRL"/>
<dbReference type="FunCoup" id="E1ZHP6">
    <property type="interactions" value="265"/>
</dbReference>
<dbReference type="Gene3D" id="3.30.413.10">
    <property type="entry name" value="Sulfite Reductase Hemoprotein, domain 1"/>
    <property type="match status" value="2"/>
</dbReference>
<evidence type="ECO:0000256" key="13">
    <source>
        <dbReference type="ARBA" id="ARBA00023004"/>
    </source>
</evidence>
<evidence type="ECO:0000256" key="11">
    <source>
        <dbReference type="ARBA" id="ARBA00022784"/>
    </source>
</evidence>
<accession>E1ZHP6</accession>
<comment type="subunit">
    <text evidence="15">Monomer. Interacts with ferredoxin.</text>
</comment>
<keyword evidence="13" id="KW-0408">Iron</keyword>
<dbReference type="InParanoid" id="E1ZHP6"/>
<evidence type="ECO:0000256" key="16">
    <source>
        <dbReference type="ARBA" id="ARBA00049518"/>
    </source>
</evidence>
<dbReference type="SUPFAM" id="SSF55124">
    <property type="entry name" value="Nitrite/Sulfite reductase N-terminal domain-like"/>
    <property type="match status" value="2"/>
</dbReference>
<comment type="cofactor">
    <cofactor evidence="2">
        <name>[4Fe-4S] cluster</name>
        <dbReference type="ChEBI" id="CHEBI:49883"/>
    </cofactor>
</comment>
<dbReference type="GO" id="GO:0000103">
    <property type="term" value="P:sulfate assimilation"/>
    <property type="evidence" value="ECO:0007669"/>
    <property type="project" value="TreeGrafter"/>
</dbReference>
<comment type="cofactor">
    <cofactor evidence="1">
        <name>siroheme</name>
        <dbReference type="ChEBI" id="CHEBI:60052"/>
    </cofactor>
</comment>
<dbReference type="PRINTS" id="PR00397">
    <property type="entry name" value="SIROHAEM"/>
</dbReference>
<dbReference type="InterPro" id="IPR036136">
    <property type="entry name" value="Nit/Sulf_reduc_fer-like_dom_sf"/>
</dbReference>
<dbReference type="PANTHER" id="PTHR11493">
    <property type="entry name" value="SULFITE REDUCTASE [NADPH] SUBUNIT BETA-RELATED"/>
    <property type="match status" value="1"/>
</dbReference>
<keyword evidence="11" id="KW-0883">Thioether bond</keyword>
<name>E1ZHP6_CHLVA</name>
<evidence type="ECO:0000256" key="4">
    <source>
        <dbReference type="ARBA" id="ARBA00003329"/>
    </source>
</evidence>